<evidence type="ECO:0000256" key="8">
    <source>
        <dbReference type="ARBA" id="ARBA00022927"/>
    </source>
</evidence>
<accession>A0A7R6PKL7</accession>
<evidence type="ECO:0000256" key="10">
    <source>
        <dbReference type="HAMAP-Rule" id="MF_00240"/>
    </source>
</evidence>
<evidence type="ECO:0000256" key="6">
    <source>
        <dbReference type="ARBA" id="ARBA00022729"/>
    </source>
</evidence>
<dbReference type="InterPro" id="IPR004564">
    <property type="entry name" value="OM_lipoprot_carrier_LolA-like"/>
</dbReference>
<organism evidence="11 12">
    <name type="scientific">Neptunomonas japonica JAMM 1380</name>
    <dbReference type="NCBI Taxonomy" id="1441457"/>
    <lineage>
        <taxon>Bacteria</taxon>
        <taxon>Pseudomonadati</taxon>
        <taxon>Pseudomonadota</taxon>
        <taxon>Gammaproteobacteria</taxon>
        <taxon>Oceanospirillales</taxon>
        <taxon>Oceanospirillaceae</taxon>
        <taxon>Neptunomonas</taxon>
    </lineage>
</organism>
<keyword evidence="5 10" id="KW-0813">Transport</keyword>
<dbReference type="InterPro" id="IPR018323">
    <property type="entry name" value="OM_lipoprot_carrier_LolA_Pbac"/>
</dbReference>
<evidence type="ECO:0000313" key="11">
    <source>
        <dbReference type="EMBL" id="BBB29966.1"/>
    </source>
</evidence>
<comment type="function">
    <text evidence="10">Participates in the translocation of lipoproteins from the inner membrane to the outer membrane. Only forms a complex with a lipoprotein if the residue after the N-terminal Cys is not an aspartate (The Asp acts as a targeting signal to indicate that the lipoprotein should stay in the inner membrane).</text>
</comment>
<evidence type="ECO:0000313" key="12">
    <source>
        <dbReference type="Proteomes" id="UP000595332"/>
    </source>
</evidence>
<dbReference type="Proteomes" id="UP000595332">
    <property type="component" value="Chromosome"/>
</dbReference>
<evidence type="ECO:0000256" key="1">
    <source>
        <dbReference type="ARBA" id="ARBA00004418"/>
    </source>
</evidence>
<sequence>MLALAEASTPTEALKQVLKGYERFSANFEQVTRSDQSNAAEVSKGSMKVARPGQFRWETQSPFPQLIVSDGEYMWIYDPDLEQATRKPVDPKQTNGAALILNGNVVELAEKFEIFLPINQENEQLFELLPKDDQSSFQRIRLYFIGGVMSELMLQDVLGQQTTILLRDSVINESMDDALFKFTPPKGTDVIVSDEA</sequence>
<evidence type="ECO:0000256" key="2">
    <source>
        <dbReference type="ARBA" id="ARBA00007615"/>
    </source>
</evidence>
<protein>
    <recommendedName>
        <fullName evidence="4 10">Outer-membrane lipoprotein carrier protein</fullName>
    </recommendedName>
</protein>
<dbReference type="NCBIfam" id="TIGR00547">
    <property type="entry name" value="lolA"/>
    <property type="match status" value="1"/>
</dbReference>
<reference evidence="11 12" key="1">
    <citation type="journal article" date="2008" name="Int. J. Syst. Evol. Microbiol.">
        <title>Neptunomonas japonica sp. nov., an Osedax japonicus symbiont-like bacterium isolated from sediment adjacent to sperm whale carcasses off Kagoshima, Japan.</title>
        <authorList>
            <person name="Miyazaki M."/>
            <person name="Nogi Y."/>
            <person name="Fujiwara Y."/>
            <person name="Kawato M."/>
            <person name="Kubokawa K."/>
            <person name="Horikoshi K."/>
        </authorList>
    </citation>
    <scope>NUCLEOTIDE SEQUENCE [LARGE SCALE GENOMIC DNA]</scope>
    <source>
        <strain evidence="11 12">JAMM 1380</strain>
    </source>
</reference>
<comment type="similarity">
    <text evidence="2 10">Belongs to the LolA family.</text>
</comment>
<keyword evidence="11" id="KW-0449">Lipoprotein</keyword>
<evidence type="ECO:0000256" key="5">
    <source>
        <dbReference type="ARBA" id="ARBA00022448"/>
    </source>
</evidence>
<dbReference type="KEGG" id="njp:NEJAP_2016"/>
<comment type="subcellular location">
    <subcellularLocation>
        <location evidence="1 10">Periplasm</location>
    </subcellularLocation>
</comment>
<dbReference type="EMBL" id="AP014546">
    <property type="protein sequence ID" value="BBB29966.1"/>
    <property type="molecule type" value="Genomic_DNA"/>
</dbReference>
<dbReference type="GO" id="GO:0042953">
    <property type="term" value="P:lipoprotein transport"/>
    <property type="evidence" value="ECO:0007669"/>
    <property type="project" value="InterPro"/>
</dbReference>
<proteinExistence type="inferred from homology"/>
<gene>
    <name evidence="10 11" type="primary">lolA</name>
    <name evidence="11" type="ORF">NEJAP_2016</name>
</gene>
<dbReference type="Gene3D" id="2.50.20.10">
    <property type="entry name" value="Lipoprotein localisation LolA/LolB/LppX"/>
    <property type="match status" value="1"/>
</dbReference>
<dbReference type="CDD" id="cd16325">
    <property type="entry name" value="LolA"/>
    <property type="match status" value="1"/>
</dbReference>
<dbReference type="Pfam" id="PF03548">
    <property type="entry name" value="LolA"/>
    <property type="match status" value="1"/>
</dbReference>
<dbReference type="HAMAP" id="MF_00240">
    <property type="entry name" value="LolA"/>
    <property type="match status" value="1"/>
</dbReference>
<dbReference type="PANTHER" id="PTHR35869">
    <property type="entry name" value="OUTER-MEMBRANE LIPOPROTEIN CARRIER PROTEIN"/>
    <property type="match status" value="1"/>
</dbReference>
<keyword evidence="8 10" id="KW-0653">Protein transport</keyword>
<dbReference type="GO" id="GO:0044874">
    <property type="term" value="P:lipoprotein localization to outer membrane"/>
    <property type="evidence" value="ECO:0007669"/>
    <property type="project" value="UniProtKB-UniRule"/>
</dbReference>
<dbReference type="SUPFAM" id="SSF89392">
    <property type="entry name" value="Prokaryotic lipoproteins and lipoprotein localization factors"/>
    <property type="match status" value="1"/>
</dbReference>
<dbReference type="AlphaFoldDB" id="A0A7R6PKL7"/>
<keyword evidence="7 10" id="KW-0574">Periplasm</keyword>
<keyword evidence="12" id="KW-1185">Reference proteome</keyword>
<evidence type="ECO:0000256" key="4">
    <source>
        <dbReference type="ARBA" id="ARBA00014035"/>
    </source>
</evidence>
<dbReference type="PANTHER" id="PTHR35869:SF1">
    <property type="entry name" value="OUTER-MEMBRANE LIPOPROTEIN CARRIER PROTEIN"/>
    <property type="match status" value="1"/>
</dbReference>
<name>A0A7R6PKL7_9GAMM</name>
<evidence type="ECO:0000256" key="3">
    <source>
        <dbReference type="ARBA" id="ARBA00011245"/>
    </source>
</evidence>
<evidence type="ECO:0000256" key="9">
    <source>
        <dbReference type="ARBA" id="ARBA00023186"/>
    </source>
</evidence>
<keyword evidence="9 10" id="KW-0143">Chaperone</keyword>
<keyword evidence="6" id="KW-0732">Signal</keyword>
<comment type="subunit">
    <text evidence="3 10">Monomer.</text>
</comment>
<dbReference type="InterPro" id="IPR029046">
    <property type="entry name" value="LolA/LolB/LppX"/>
</dbReference>
<evidence type="ECO:0000256" key="7">
    <source>
        <dbReference type="ARBA" id="ARBA00022764"/>
    </source>
</evidence>
<dbReference type="GO" id="GO:0042597">
    <property type="term" value="C:periplasmic space"/>
    <property type="evidence" value="ECO:0007669"/>
    <property type="project" value="UniProtKB-SubCell"/>
</dbReference>